<evidence type="ECO:0000256" key="1">
    <source>
        <dbReference type="SAM" id="MobiDB-lite"/>
    </source>
</evidence>
<accession>A0ABP0TWU6</accession>
<dbReference type="Proteomes" id="UP001497512">
    <property type="component" value="Chromosome 15"/>
</dbReference>
<evidence type="ECO:0000313" key="3">
    <source>
        <dbReference type="Proteomes" id="UP001497512"/>
    </source>
</evidence>
<gene>
    <name evidence="2" type="ORF">CSSPTR1EN2_LOCUS8443</name>
</gene>
<keyword evidence="3" id="KW-1185">Reference proteome</keyword>
<dbReference type="EMBL" id="OZ019907">
    <property type="protein sequence ID" value="CAK9206627.1"/>
    <property type="molecule type" value="Genomic_DNA"/>
</dbReference>
<protein>
    <submittedName>
        <fullName evidence="2">Uncharacterized protein</fullName>
    </submittedName>
</protein>
<feature type="region of interest" description="Disordered" evidence="1">
    <location>
        <begin position="1"/>
        <end position="88"/>
    </location>
</feature>
<evidence type="ECO:0000313" key="2">
    <source>
        <dbReference type="EMBL" id="CAK9206627.1"/>
    </source>
</evidence>
<name>A0ABP0TWU6_9BRYO</name>
<reference evidence="2" key="1">
    <citation type="submission" date="2024-02" db="EMBL/GenBank/DDBJ databases">
        <authorList>
            <consortium name="ELIXIR-Norway"/>
            <consortium name="Elixir Norway"/>
        </authorList>
    </citation>
    <scope>NUCLEOTIDE SEQUENCE</scope>
</reference>
<sequence>MSSYQSMGGHYREARGGSVPSPAGDGSGGAARGGHLNNNSQWEAGGRGRRGYSGGGVGGNRTEVYNDKSIDNSKAMSIQGRPKGQTVQ</sequence>
<organism evidence="2 3">
    <name type="scientific">Sphagnum troendelagicum</name>
    <dbReference type="NCBI Taxonomy" id="128251"/>
    <lineage>
        <taxon>Eukaryota</taxon>
        <taxon>Viridiplantae</taxon>
        <taxon>Streptophyta</taxon>
        <taxon>Embryophyta</taxon>
        <taxon>Bryophyta</taxon>
        <taxon>Sphagnophytina</taxon>
        <taxon>Sphagnopsida</taxon>
        <taxon>Sphagnales</taxon>
        <taxon>Sphagnaceae</taxon>
        <taxon>Sphagnum</taxon>
    </lineage>
</organism>
<proteinExistence type="predicted"/>